<dbReference type="GO" id="GO:0009063">
    <property type="term" value="P:amino acid catabolic process"/>
    <property type="evidence" value="ECO:0007669"/>
    <property type="project" value="TreeGrafter"/>
</dbReference>
<dbReference type="SUPFAM" id="SSF51905">
    <property type="entry name" value="FAD/NAD(P)-binding domain"/>
    <property type="match status" value="1"/>
</dbReference>
<name>A0A8H7RAI4_9FUNG</name>
<dbReference type="Proteomes" id="UP000650833">
    <property type="component" value="Unassembled WGS sequence"/>
</dbReference>
<dbReference type="InterPro" id="IPR036188">
    <property type="entry name" value="FAD/NAD-bd_sf"/>
</dbReference>
<feature type="chain" id="PRO_5034932087" description="Amine oxidase domain-containing protein" evidence="1">
    <location>
        <begin position="18"/>
        <end position="654"/>
    </location>
</feature>
<dbReference type="InterPro" id="IPR050281">
    <property type="entry name" value="Flavin_monoamine_oxidase"/>
</dbReference>
<protein>
    <recommendedName>
        <fullName evidence="2">Amine oxidase domain-containing protein</fullName>
    </recommendedName>
</protein>
<feature type="signal peptide" evidence="1">
    <location>
        <begin position="1"/>
        <end position="17"/>
    </location>
</feature>
<dbReference type="AlphaFoldDB" id="A0A8H7RAI4"/>
<evidence type="ECO:0000313" key="4">
    <source>
        <dbReference type="Proteomes" id="UP000650833"/>
    </source>
</evidence>
<dbReference type="InterPro" id="IPR002937">
    <property type="entry name" value="Amino_oxidase"/>
</dbReference>
<evidence type="ECO:0000259" key="2">
    <source>
        <dbReference type="Pfam" id="PF01593"/>
    </source>
</evidence>
<proteinExistence type="predicted"/>
<reference evidence="3" key="1">
    <citation type="submission" date="2020-12" db="EMBL/GenBank/DDBJ databases">
        <title>Metabolic potential, ecology and presence of endohyphal bacteria is reflected in genomic diversity of Mucoromycotina.</title>
        <authorList>
            <person name="Muszewska A."/>
            <person name="Okrasinska A."/>
            <person name="Steczkiewicz K."/>
            <person name="Drgas O."/>
            <person name="Orlowska M."/>
            <person name="Perlinska-Lenart U."/>
            <person name="Aleksandrzak-Piekarczyk T."/>
            <person name="Szatraj K."/>
            <person name="Zielenkiewicz U."/>
            <person name="Pilsyk S."/>
            <person name="Malc E."/>
            <person name="Mieczkowski P."/>
            <person name="Kruszewska J.S."/>
            <person name="Biernat P."/>
            <person name="Pawlowska J."/>
        </authorList>
    </citation>
    <scope>NUCLEOTIDE SEQUENCE</scope>
    <source>
        <strain evidence="3">CBS 226.32</strain>
    </source>
</reference>
<accession>A0A8H7RAI4</accession>
<keyword evidence="4" id="KW-1185">Reference proteome</keyword>
<dbReference type="Gene3D" id="3.50.50.60">
    <property type="entry name" value="FAD/NAD(P)-binding domain"/>
    <property type="match status" value="1"/>
</dbReference>
<dbReference type="EMBL" id="JAEPRC010000159">
    <property type="protein sequence ID" value="KAG2206071.1"/>
    <property type="molecule type" value="Genomic_DNA"/>
</dbReference>
<comment type="caution">
    <text evidence="3">The sequence shown here is derived from an EMBL/GenBank/DDBJ whole genome shotgun (WGS) entry which is preliminary data.</text>
</comment>
<dbReference type="Gene3D" id="3.90.660.10">
    <property type="match status" value="1"/>
</dbReference>
<dbReference type="Gene3D" id="1.20.1440.240">
    <property type="match status" value="1"/>
</dbReference>
<dbReference type="Pfam" id="PF01593">
    <property type="entry name" value="Amino_oxidase"/>
    <property type="match status" value="1"/>
</dbReference>
<evidence type="ECO:0000256" key="1">
    <source>
        <dbReference type="SAM" id="SignalP"/>
    </source>
</evidence>
<dbReference type="GO" id="GO:0001716">
    <property type="term" value="F:L-amino-acid oxidase activity"/>
    <property type="evidence" value="ECO:0007669"/>
    <property type="project" value="TreeGrafter"/>
</dbReference>
<dbReference type="OrthoDB" id="7777654at2759"/>
<evidence type="ECO:0000313" key="3">
    <source>
        <dbReference type="EMBL" id="KAG2206071.1"/>
    </source>
</evidence>
<keyword evidence="1" id="KW-0732">Signal</keyword>
<dbReference type="SUPFAM" id="SSF54373">
    <property type="entry name" value="FAD-linked reductases, C-terminal domain"/>
    <property type="match status" value="1"/>
</dbReference>
<sequence>MKTSLFLLATAALQALAAPVSSTDAKVLVKTTLETDSLTNVYLDYGSQTIDGIITLSYGSCEDGSIAHEIDQVDVSADFQPEKFAWHVPVDAQPGCVFVKDSSGSIIAQSEPYNISKKFSKRGHPELSDMYFDAVDYHKNKKVSKRAHASSKNKKIGIVGAGMSGLFSGYLLDQAGFHNYEILEANDRLGGRVHTAYFGKSDIAYQEMGPMRFPIEFEYKGKTLPITDHQIVFQLADELNAINDKSYKIEFIKWYQSRANNLYYRQGFRLPDGRIPTVGEVQSNSSIVPKGADTSDLSSLTNNATSEFYTDDWFKLMGADLYAAHEKALNEGYDDWSEWGWLHNKMGLSLNATDYVTGLSSGQIWGDMYDTFTFSEATNWKTVQGGLNRIPQAFGPVLGKKVTYGISVSKLEFDGKKVSVQWKKSPYDTKYKSKEYDNVIVAAPFTIVRNWHLPKLDYTLNQAIQNLGYSQACKVALEFKERFWEKLDRPIQGGCDSTDLLSGTICYPANNIGTKGPGVVLASYASGDKGLRFASMTEDQHVSRIIEDFAELHGDLVKKYYTGKYDRRCWILDPFQSGSWANAEPGQHKLYMPSYFKMDNGLVFVGEHTDIKHAWISAALESSIRGVVMILVENGHIDEAKAIVKKYNAKWMKI</sequence>
<dbReference type="PANTHER" id="PTHR10742:SF382">
    <property type="entry name" value="AMINE OXIDASE DOMAIN-CONTAINING PROTEIN"/>
    <property type="match status" value="1"/>
</dbReference>
<dbReference type="PANTHER" id="PTHR10742">
    <property type="entry name" value="FLAVIN MONOAMINE OXIDASE"/>
    <property type="match status" value="1"/>
</dbReference>
<organism evidence="3 4">
    <name type="scientific">Mucor plumbeus</name>
    <dbReference type="NCBI Taxonomy" id="97098"/>
    <lineage>
        <taxon>Eukaryota</taxon>
        <taxon>Fungi</taxon>
        <taxon>Fungi incertae sedis</taxon>
        <taxon>Mucoromycota</taxon>
        <taxon>Mucoromycotina</taxon>
        <taxon>Mucoromycetes</taxon>
        <taxon>Mucorales</taxon>
        <taxon>Mucorineae</taxon>
        <taxon>Mucoraceae</taxon>
        <taxon>Mucor</taxon>
    </lineage>
</organism>
<feature type="domain" description="Amine oxidase" evidence="2">
    <location>
        <begin position="163"/>
        <end position="626"/>
    </location>
</feature>
<gene>
    <name evidence="3" type="ORF">INT46_010075</name>
</gene>